<keyword evidence="3" id="KW-1185">Reference proteome</keyword>
<reference evidence="2" key="1">
    <citation type="submission" date="2022-06" db="EMBL/GenBank/DDBJ databases">
        <title>Uncovering the hologenomic basis of an extraordinary plant invasion.</title>
        <authorList>
            <person name="Bieker V.C."/>
            <person name="Martin M.D."/>
            <person name="Gilbert T."/>
            <person name="Hodgins K."/>
            <person name="Battlay P."/>
            <person name="Petersen B."/>
            <person name="Wilson J."/>
        </authorList>
    </citation>
    <scope>NUCLEOTIDE SEQUENCE</scope>
    <source>
        <strain evidence="2">AA19_3_7</strain>
        <tissue evidence="2">Leaf</tissue>
    </source>
</reference>
<sequence length="188" mass="20339">MFNSACVIFQTRAVNKEGSKAGTACVKRTKRRGFFGVLSKKRKSLKFKKSGGSSQSSGPVKKKNRSKPSNSDPFELNAIIGPMEPEEVIAQQQKKSMDGLAQIHSSPKDMDSNIQTAEFADAGVLTDRHTTSPTVPFDQLIQSMEDDNHGVEAQSTSPGVPIEVEETIKLGAALGADLQEHSRLVGEH</sequence>
<name>A0AAD5G808_AMBAR</name>
<evidence type="ECO:0000256" key="1">
    <source>
        <dbReference type="SAM" id="MobiDB-lite"/>
    </source>
</evidence>
<accession>A0AAD5G808</accession>
<dbReference type="AlphaFoldDB" id="A0AAD5G808"/>
<protein>
    <submittedName>
        <fullName evidence="2">Uncharacterized protein</fullName>
    </submittedName>
</protein>
<evidence type="ECO:0000313" key="3">
    <source>
        <dbReference type="Proteomes" id="UP001206925"/>
    </source>
</evidence>
<dbReference type="EMBL" id="JAMZMK010010362">
    <property type="protein sequence ID" value="KAI7731889.1"/>
    <property type="molecule type" value="Genomic_DNA"/>
</dbReference>
<proteinExistence type="predicted"/>
<feature type="compositionally biased region" description="Low complexity" evidence="1">
    <location>
        <begin position="50"/>
        <end position="59"/>
    </location>
</feature>
<evidence type="ECO:0000313" key="2">
    <source>
        <dbReference type="EMBL" id="KAI7731889.1"/>
    </source>
</evidence>
<gene>
    <name evidence="2" type="ORF">M8C21_010508</name>
</gene>
<organism evidence="2 3">
    <name type="scientific">Ambrosia artemisiifolia</name>
    <name type="common">Common ragweed</name>
    <dbReference type="NCBI Taxonomy" id="4212"/>
    <lineage>
        <taxon>Eukaryota</taxon>
        <taxon>Viridiplantae</taxon>
        <taxon>Streptophyta</taxon>
        <taxon>Embryophyta</taxon>
        <taxon>Tracheophyta</taxon>
        <taxon>Spermatophyta</taxon>
        <taxon>Magnoliopsida</taxon>
        <taxon>eudicotyledons</taxon>
        <taxon>Gunneridae</taxon>
        <taxon>Pentapetalae</taxon>
        <taxon>asterids</taxon>
        <taxon>campanulids</taxon>
        <taxon>Asterales</taxon>
        <taxon>Asteraceae</taxon>
        <taxon>Asteroideae</taxon>
        <taxon>Heliantheae alliance</taxon>
        <taxon>Heliantheae</taxon>
        <taxon>Ambrosia</taxon>
    </lineage>
</organism>
<feature type="region of interest" description="Disordered" evidence="1">
    <location>
        <begin position="90"/>
        <end position="109"/>
    </location>
</feature>
<feature type="region of interest" description="Disordered" evidence="1">
    <location>
        <begin position="44"/>
        <end position="77"/>
    </location>
</feature>
<dbReference type="Proteomes" id="UP001206925">
    <property type="component" value="Unassembled WGS sequence"/>
</dbReference>
<comment type="caution">
    <text evidence="2">The sequence shown here is derived from an EMBL/GenBank/DDBJ whole genome shotgun (WGS) entry which is preliminary data.</text>
</comment>